<dbReference type="GO" id="GO:0005975">
    <property type="term" value="P:carbohydrate metabolic process"/>
    <property type="evidence" value="ECO:0007669"/>
    <property type="project" value="UniProtKB-ARBA"/>
</dbReference>
<keyword evidence="6" id="KW-1185">Reference proteome</keyword>
<dbReference type="GO" id="GO:0004553">
    <property type="term" value="F:hydrolase activity, hydrolyzing O-glycosyl compounds"/>
    <property type="evidence" value="ECO:0007669"/>
    <property type="project" value="UniProtKB-ARBA"/>
</dbReference>
<evidence type="ECO:0000256" key="2">
    <source>
        <dbReference type="ARBA" id="ARBA00023157"/>
    </source>
</evidence>
<evidence type="ECO:0000256" key="1">
    <source>
        <dbReference type="ARBA" id="ARBA00022729"/>
    </source>
</evidence>
<dbReference type="NCBIfam" id="TIGR04183">
    <property type="entry name" value="Por_Secre_tail"/>
    <property type="match status" value="1"/>
</dbReference>
<proteinExistence type="predicted"/>
<feature type="domain" description="LamG-like jellyroll fold" evidence="4">
    <location>
        <begin position="180"/>
        <end position="326"/>
    </location>
</feature>
<dbReference type="Gene3D" id="2.60.120.200">
    <property type="match status" value="1"/>
</dbReference>
<keyword evidence="1 3" id="KW-0732">Signal</keyword>
<dbReference type="OrthoDB" id="2582440at2"/>
<dbReference type="InterPro" id="IPR026444">
    <property type="entry name" value="Secre_tail"/>
</dbReference>
<feature type="signal peptide" evidence="3">
    <location>
        <begin position="1"/>
        <end position="25"/>
    </location>
</feature>
<protein>
    <submittedName>
        <fullName evidence="5">T9SS type A sorting domain-containing protein</fullName>
    </submittedName>
</protein>
<evidence type="ECO:0000313" key="6">
    <source>
        <dbReference type="Proteomes" id="UP000308713"/>
    </source>
</evidence>
<dbReference type="SUPFAM" id="SSF49899">
    <property type="entry name" value="Concanavalin A-like lectins/glucanases"/>
    <property type="match status" value="1"/>
</dbReference>
<gene>
    <name evidence="5" type="ORF">FGF67_04695</name>
</gene>
<accession>A0A5C4SPE7</accession>
<dbReference type="EMBL" id="VDCS01000004">
    <property type="protein sequence ID" value="TNJ45683.1"/>
    <property type="molecule type" value="Genomic_DNA"/>
</dbReference>
<evidence type="ECO:0000256" key="3">
    <source>
        <dbReference type="SAM" id="SignalP"/>
    </source>
</evidence>
<feature type="chain" id="PRO_5022825990" evidence="3">
    <location>
        <begin position="26"/>
        <end position="1064"/>
    </location>
</feature>
<reference evidence="5 6" key="1">
    <citation type="submission" date="2019-05" db="EMBL/GenBank/DDBJ databases">
        <title>Tamlana fucoidanivorans sp. nov., isolated from the surface of algae collected from Fujian province in China.</title>
        <authorList>
            <person name="Li J."/>
        </authorList>
    </citation>
    <scope>NUCLEOTIDE SEQUENCE [LARGE SCALE GENOMIC DNA]</scope>
    <source>
        <strain evidence="5 6">CW2-9</strain>
    </source>
</reference>
<dbReference type="Pfam" id="PF13385">
    <property type="entry name" value="Laminin_G_3"/>
    <property type="match status" value="1"/>
</dbReference>
<dbReference type="InterPro" id="IPR006558">
    <property type="entry name" value="LamG-like"/>
</dbReference>
<comment type="caution">
    <text evidence="5">The sequence shown here is derived from an EMBL/GenBank/DDBJ whole genome shotgun (WGS) entry which is preliminary data.</text>
</comment>
<dbReference type="SMART" id="SM00560">
    <property type="entry name" value="LamGL"/>
    <property type="match status" value="1"/>
</dbReference>
<organism evidence="5 6">
    <name type="scientific">Allotamlana fucoidanivorans</name>
    <dbReference type="NCBI Taxonomy" id="2583814"/>
    <lineage>
        <taxon>Bacteria</taxon>
        <taxon>Pseudomonadati</taxon>
        <taxon>Bacteroidota</taxon>
        <taxon>Flavobacteriia</taxon>
        <taxon>Flavobacteriales</taxon>
        <taxon>Flavobacteriaceae</taxon>
        <taxon>Allotamlana</taxon>
    </lineage>
</organism>
<name>A0A5C4SPE7_9FLAO</name>
<dbReference type="RefSeq" id="WP_139695327.1">
    <property type="nucleotide sequence ID" value="NZ_CP074074.1"/>
</dbReference>
<dbReference type="PANTHER" id="PTHR42535:SF2">
    <property type="entry name" value="CHROMOSOME UNDETERMINED SCAFFOLD_146, WHOLE GENOME SHOTGUN SEQUENCE"/>
    <property type="match status" value="1"/>
</dbReference>
<dbReference type="Proteomes" id="UP000308713">
    <property type="component" value="Unassembled WGS sequence"/>
</dbReference>
<dbReference type="AlphaFoldDB" id="A0A5C4SPE7"/>
<keyword evidence="2" id="KW-1015">Disulfide bond</keyword>
<evidence type="ECO:0000259" key="4">
    <source>
        <dbReference type="SMART" id="SM00560"/>
    </source>
</evidence>
<dbReference type="InterPro" id="IPR013320">
    <property type="entry name" value="ConA-like_dom_sf"/>
</dbReference>
<dbReference type="PANTHER" id="PTHR42535">
    <property type="entry name" value="OOKINETE PROTEIN, PUTATIVE-RELATED"/>
    <property type="match status" value="1"/>
</dbReference>
<evidence type="ECO:0000313" key="5">
    <source>
        <dbReference type="EMBL" id="TNJ45683.1"/>
    </source>
</evidence>
<sequence length="1064" mass="118601">MIKVIHPLKHVLIGWMLSTCFLGLAQTPVVQTIEQESFLLWEHNIGSTLATNPIVKDFGKGTALGITVNATPIEKIWQVIVTDPVSAIKLSIPKTMVASTVSEGGTYIMIVADDDTFTTNVTSVTMKEVDTNLEVDCYLEGTKYITFGSAQELNLGSRSLHFNGSEGYITAGNVNDLAHTDYTISAWVKRDSTALDIVSKRNDFFHNDTFEAEILSQGYALKINQDGKFSMTWKNAEDTANNVLKSEVSIPNQEWHHVAVSYNSKTNMASLYVDGLLEDYNNTLNPINASSHAPFIIGATPYNALQQKVKGNIDEVRIWNIALSADQIRYIMNQEITKDQVLGIDYVVGKELPSILSKNEIQQIPWDNLVGYYPMSNIIFGSLKDESNNGNDLSLINFDGIDYQTAPLPYKTKQAGNWDDSNTWQNGDVQYLPGTNSYANTHETIDYNIVEINHNLILENSDPNFIPVNKNDNRTVLGLKINSDATLTLNGDNALKTGNAITVTHYLKLDGNIDLEGESQLVQTEGSYLDPTSSGTLQRDQQGTKDVYTYNYWSSPVGFSNSSTNNNAFRLSNNLMKNGTISATPNNITFSRSGYNGNISGNNITIADYWIWKYGNRLSDDFSSWQHIRSNGLLQVGEGFTMKGVEDTGGNISLTQNYVFEGKPNNGDISITINAGSDYLVGNPYPSALDADAFIKDNISFVDSNGEEKGVNVINGALYFWDHFAPNSHYLIEYQGGYATYTLMGGTVAVNNDTRIHINGTSGTKIPQRYIPVGQGFFVSANPNTNLVSQSSNTITPNTVVGGTLQFKNSQRVFEKEGASSIFLKAPSNSKSAILAKTDRRKKIKLMFDSPQGYHRQLLIGEDEHATYGIDLGYDGYLIENNKEDIYWNIAESKFTIQAINSFDTEKPLPLGLKIDKDGLTTIKIDALENIPNEQEIFLHDKELNTYHNLKTSAYQIYLNPNTYSNRFELAFSNTTTLDIDVQKEKNIQMHFSNEKSSFIIQNPHAIPLHAFEVYNILGQSVLHVTNLPKEKYFEIKSKLLAAGSYIIRFQTHEQYYIKKILIN</sequence>